<dbReference type="InterPro" id="IPR045864">
    <property type="entry name" value="aa-tRNA-synth_II/BPL/LPL"/>
</dbReference>
<dbReference type="EMBL" id="BAAACI010000006">
    <property type="protein sequence ID" value="GAA0772405.1"/>
    <property type="molecule type" value="Genomic_DNA"/>
</dbReference>
<dbReference type="RefSeq" id="WP_343825780.1">
    <property type="nucleotide sequence ID" value="NZ_BAAACI010000006.1"/>
</dbReference>
<accession>A0ABN1KPM7</accession>
<evidence type="ECO:0000313" key="2">
    <source>
        <dbReference type="Proteomes" id="UP001501047"/>
    </source>
</evidence>
<proteinExistence type="predicted"/>
<name>A0ABN1KPM7_CLOSU</name>
<protein>
    <submittedName>
        <fullName evidence="1">Uncharacterized protein</fullName>
    </submittedName>
</protein>
<keyword evidence="2" id="KW-1185">Reference proteome</keyword>
<gene>
    <name evidence="1" type="ORF">GCM10008908_18600</name>
</gene>
<evidence type="ECO:0000313" key="1">
    <source>
        <dbReference type="EMBL" id="GAA0772405.1"/>
    </source>
</evidence>
<sequence length="339" mass="38904">MNYNTQITTLLINKFREHFIKAGLREEYSKSIISHHDKSIRFTNSTTSVLKKYLSGSKIPGDGVFLFQPAMGLQGVDFWEENKQMEYFTSYFISMGTMGCVENLEKYAEEGVLFLADTLNIELDRIVIRADSEDEDIVNAVTRTNVTVELDACKKSDYRHVFGMENVRGRNANFAINNNGVLRDVGNLIIIERENKPIAIELSFDTTLLLFPMHHMYHPILALPSSKILYNDIVFNFTGVEYLVLSDFMTLSIVLILEGLKVKARGRGRNLRKIITLLSEIISELNISEEKIENAAYQIAEEELEIRKVLKSESKMADYITPEEVSKYLNFQLRSLKER</sequence>
<dbReference type="Gene3D" id="3.30.930.10">
    <property type="entry name" value="Bira Bifunctional Protein, Domain 2"/>
    <property type="match status" value="1"/>
</dbReference>
<dbReference type="Proteomes" id="UP001501047">
    <property type="component" value="Unassembled WGS sequence"/>
</dbReference>
<organism evidence="1 2">
    <name type="scientific">Clostridium subterminale</name>
    <dbReference type="NCBI Taxonomy" id="1550"/>
    <lineage>
        <taxon>Bacteria</taxon>
        <taxon>Bacillati</taxon>
        <taxon>Bacillota</taxon>
        <taxon>Clostridia</taxon>
        <taxon>Eubacteriales</taxon>
        <taxon>Clostridiaceae</taxon>
        <taxon>Clostridium</taxon>
    </lineage>
</organism>
<reference evidence="1 2" key="1">
    <citation type="journal article" date="2019" name="Int. J. Syst. Evol. Microbiol.">
        <title>The Global Catalogue of Microorganisms (GCM) 10K type strain sequencing project: providing services to taxonomists for standard genome sequencing and annotation.</title>
        <authorList>
            <consortium name="The Broad Institute Genomics Platform"/>
            <consortium name="The Broad Institute Genome Sequencing Center for Infectious Disease"/>
            <person name="Wu L."/>
            <person name="Ma J."/>
        </authorList>
    </citation>
    <scope>NUCLEOTIDE SEQUENCE [LARGE SCALE GENOMIC DNA]</scope>
    <source>
        <strain evidence="1 2">JCM 1417</strain>
    </source>
</reference>
<comment type="caution">
    <text evidence="1">The sequence shown here is derived from an EMBL/GenBank/DDBJ whole genome shotgun (WGS) entry which is preliminary data.</text>
</comment>